<evidence type="ECO:0000256" key="5">
    <source>
        <dbReference type="SAM" id="MobiDB-lite"/>
    </source>
</evidence>
<gene>
    <name evidence="7" type="ORF">THSYN_14165</name>
</gene>
<dbReference type="Gene3D" id="3.40.50.300">
    <property type="entry name" value="P-loop containing nucleotide triphosphate hydrolases"/>
    <property type="match status" value="1"/>
</dbReference>
<evidence type="ECO:0000259" key="6">
    <source>
        <dbReference type="PROSITE" id="PS50045"/>
    </source>
</evidence>
<dbReference type="PROSITE" id="PS00688">
    <property type="entry name" value="SIGMA54_INTERACT_3"/>
    <property type="match status" value="1"/>
</dbReference>
<keyword evidence="3" id="KW-0805">Transcription regulation</keyword>
<evidence type="ECO:0000256" key="1">
    <source>
        <dbReference type="ARBA" id="ARBA00022741"/>
    </source>
</evidence>
<dbReference type="InterPro" id="IPR027417">
    <property type="entry name" value="P-loop_NTPase"/>
</dbReference>
<dbReference type="SUPFAM" id="SSF52540">
    <property type="entry name" value="P-loop containing nucleoside triphosphate hydrolases"/>
    <property type="match status" value="1"/>
</dbReference>
<feature type="region of interest" description="Disordered" evidence="5">
    <location>
        <begin position="1"/>
        <end position="62"/>
    </location>
</feature>
<reference evidence="7 8" key="1">
    <citation type="submission" date="2017-03" db="EMBL/GenBank/DDBJ databases">
        <title>Complete genome sequence of Candidatus 'Thiodictyon syntrophicum' sp. nov. strain Cad16T, a photolithoautotroph purple sulfur bacterium isolated from an alpine meromictic lake.</title>
        <authorList>
            <person name="Luedin S.M."/>
            <person name="Pothier J.F."/>
            <person name="Danza F."/>
            <person name="Storelli N."/>
            <person name="Wittwer M."/>
            <person name="Tonolla M."/>
        </authorList>
    </citation>
    <scope>NUCLEOTIDE SEQUENCE [LARGE SCALE GENOMIC DNA]</scope>
    <source>
        <strain evidence="7 8">Cad16T</strain>
    </source>
</reference>
<dbReference type="PANTHER" id="PTHR32071">
    <property type="entry name" value="TRANSCRIPTIONAL REGULATORY PROTEIN"/>
    <property type="match status" value="1"/>
</dbReference>
<dbReference type="GO" id="GO:0006355">
    <property type="term" value="P:regulation of DNA-templated transcription"/>
    <property type="evidence" value="ECO:0007669"/>
    <property type="project" value="InterPro"/>
</dbReference>
<protein>
    <recommendedName>
        <fullName evidence="6">Sigma-54 factor interaction domain-containing protein</fullName>
    </recommendedName>
</protein>
<dbReference type="Gene3D" id="1.10.8.60">
    <property type="match status" value="1"/>
</dbReference>
<dbReference type="OrthoDB" id="9804019at2"/>
<proteinExistence type="predicted"/>
<sequence length="236" mass="25760">MRLHHRLREHRGHGAAAEARRRGLPDQTAGPDGAGGQAAHPGPGDGSGAVPGDARRGGGAGAGCGRARGIAGDLAGHEKGAYTGAERRRAGVFERAGMGILFLDEIGDMPLALQSRLLRVLQSRSLTRIGGTQSVSVPARVVCATHQDLGALVRAGRFREDLYYRIRVLDLRLPPLRERPEDVLWLAERFVAEHGRRFPQERRTLHGADRDRLLRYPWPGNVRELHHALERACIMG</sequence>
<evidence type="ECO:0000256" key="2">
    <source>
        <dbReference type="ARBA" id="ARBA00022840"/>
    </source>
</evidence>
<feature type="compositionally biased region" description="Basic residues" evidence="5">
    <location>
        <begin position="1"/>
        <end position="13"/>
    </location>
</feature>
<dbReference type="AlphaFoldDB" id="A0A2K8U8R5"/>
<dbReference type="InterPro" id="IPR058031">
    <property type="entry name" value="AAA_lid_NorR"/>
</dbReference>
<dbReference type="Pfam" id="PF00158">
    <property type="entry name" value="Sigma54_activat"/>
    <property type="match status" value="1"/>
</dbReference>
<dbReference type="CDD" id="cd00009">
    <property type="entry name" value="AAA"/>
    <property type="match status" value="1"/>
</dbReference>
<dbReference type="InterPro" id="IPR002078">
    <property type="entry name" value="Sigma_54_int"/>
</dbReference>
<name>A0A2K8U8R5_9GAMM</name>
<dbReference type="Pfam" id="PF25601">
    <property type="entry name" value="AAA_lid_14"/>
    <property type="match status" value="1"/>
</dbReference>
<evidence type="ECO:0000313" key="7">
    <source>
        <dbReference type="EMBL" id="AUB81976.1"/>
    </source>
</evidence>
<evidence type="ECO:0000256" key="3">
    <source>
        <dbReference type="ARBA" id="ARBA00023015"/>
    </source>
</evidence>
<evidence type="ECO:0000313" key="8">
    <source>
        <dbReference type="Proteomes" id="UP000232638"/>
    </source>
</evidence>
<organism evidence="7 8">
    <name type="scientific">Candidatus Thiodictyon syntrophicum</name>
    <dbReference type="NCBI Taxonomy" id="1166950"/>
    <lineage>
        <taxon>Bacteria</taxon>
        <taxon>Pseudomonadati</taxon>
        <taxon>Pseudomonadota</taxon>
        <taxon>Gammaproteobacteria</taxon>
        <taxon>Chromatiales</taxon>
        <taxon>Chromatiaceae</taxon>
        <taxon>Thiodictyon</taxon>
    </lineage>
</organism>
<feature type="compositionally biased region" description="Low complexity" evidence="5">
    <location>
        <begin position="25"/>
        <end position="42"/>
    </location>
</feature>
<keyword evidence="1" id="KW-0547">Nucleotide-binding</keyword>
<dbReference type="PROSITE" id="PS50045">
    <property type="entry name" value="SIGMA54_INTERACT_4"/>
    <property type="match status" value="1"/>
</dbReference>
<accession>A0A2K8U8R5</accession>
<dbReference type="InterPro" id="IPR025944">
    <property type="entry name" value="Sigma_54_int_dom_CS"/>
</dbReference>
<keyword evidence="8" id="KW-1185">Reference proteome</keyword>
<dbReference type="Proteomes" id="UP000232638">
    <property type="component" value="Chromosome"/>
</dbReference>
<dbReference type="EMBL" id="CP020370">
    <property type="protein sequence ID" value="AUB81976.1"/>
    <property type="molecule type" value="Genomic_DNA"/>
</dbReference>
<dbReference type="KEGG" id="tsy:THSYN_14165"/>
<keyword evidence="2" id="KW-0067">ATP-binding</keyword>
<keyword evidence="4" id="KW-0804">Transcription</keyword>
<feature type="domain" description="Sigma-54 factor interaction" evidence="6">
    <location>
        <begin position="64"/>
        <end position="234"/>
    </location>
</feature>
<dbReference type="GO" id="GO:0005524">
    <property type="term" value="F:ATP binding"/>
    <property type="evidence" value="ECO:0007669"/>
    <property type="project" value="UniProtKB-KW"/>
</dbReference>
<evidence type="ECO:0000256" key="4">
    <source>
        <dbReference type="ARBA" id="ARBA00023163"/>
    </source>
</evidence>